<feature type="compositionally biased region" description="Basic and acidic residues" evidence="1">
    <location>
        <begin position="7"/>
        <end position="33"/>
    </location>
</feature>
<keyword evidence="3" id="KW-1185">Reference proteome</keyword>
<evidence type="ECO:0000313" key="2">
    <source>
        <dbReference type="EMBL" id="MEQ2282370.1"/>
    </source>
</evidence>
<protein>
    <submittedName>
        <fullName evidence="2">Uncharacterized protein</fullName>
    </submittedName>
</protein>
<evidence type="ECO:0000313" key="3">
    <source>
        <dbReference type="Proteomes" id="UP001469553"/>
    </source>
</evidence>
<sequence length="126" mass="14534">MKSSPQADRRPELKRLISRVKKEQERERATLGRGQEEAAVKRFQLPKKYMHLEEFVKCVQESGIVKDQGTIHRLFDALTVGKHLFLGLMVNLPPSEESVIHNNLYSTLGSVRRFHTFFKCSHMGPT</sequence>
<gene>
    <name evidence="2" type="ORF">AMECASPLE_039851</name>
</gene>
<evidence type="ECO:0000256" key="1">
    <source>
        <dbReference type="SAM" id="MobiDB-lite"/>
    </source>
</evidence>
<comment type="caution">
    <text evidence="2">The sequence shown here is derived from an EMBL/GenBank/DDBJ whole genome shotgun (WGS) entry which is preliminary data.</text>
</comment>
<feature type="region of interest" description="Disordered" evidence="1">
    <location>
        <begin position="1"/>
        <end position="33"/>
    </location>
</feature>
<dbReference type="Proteomes" id="UP001469553">
    <property type="component" value="Unassembled WGS sequence"/>
</dbReference>
<dbReference type="EMBL" id="JAHRIP010009296">
    <property type="protein sequence ID" value="MEQ2282370.1"/>
    <property type="molecule type" value="Genomic_DNA"/>
</dbReference>
<accession>A0ABV0XLN3</accession>
<proteinExistence type="predicted"/>
<organism evidence="2 3">
    <name type="scientific">Ameca splendens</name>
    <dbReference type="NCBI Taxonomy" id="208324"/>
    <lineage>
        <taxon>Eukaryota</taxon>
        <taxon>Metazoa</taxon>
        <taxon>Chordata</taxon>
        <taxon>Craniata</taxon>
        <taxon>Vertebrata</taxon>
        <taxon>Euteleostomi</taxon>
        <taxon>Actinopterygii</taxon>
        <taxon>Neopterygii</taxon>
        <taxon>Teleostei</taxon>
        <taxon>Neoteleostei</taxon>
        <taxon>Acanthomorphata</taxon>
        <taxon>Ovalentaria</taxon>
        <taxon>Atherinomorphae</taxon>
        <taxon>Cyprinodontiformes</taxon>
        <taxon>Goodeidae</taxon>
        <taxon>Ameca</taxon>
    </lineage>
</organism>
<reference evidence="2 3" key="1">
    <citation type="submission" date="2021-06" db="EMBL/GenBank/DDBJ databases">
        <authorList>
            <person name="Palmer J.M."/>
        </authorList>
    </citation>
    <scope>NUCLEOTIDE SEQUENCE [LARGE SCALE GENOMIC DNA]</scope>
    <source>
        <strain evidence="2 3">AS_MEX2019</strain>
        <tissue evidence="2">Muscle</tissue>
    </source>
</reference>
<name>A0ABV0XLN3_9TELE</name>